<proteinExistence type="predicted"/>
<evidence type="ECO:0000313" key="4">
    <source>
        <dbReference type="Proteomes" id="UP000803884"/>
    </source>
</evidence>
<dbReference type="InterPro" id="IPR052895">
    <property type="entry name" value="HetReg/Transcr_Mod"/>
</dbReference>
<reference evidence="3 4" key="1">
    <citation type="journal article" date="2020" name="Microbiol. Resour. Announc.">
        <title>Draft Genome Sequence of a Cladosporium Species Isolated from the Mesophotic Ascidian Didemnum maculosum.</title>
        <authorList>
            <person name="Gioti A."/>
            <person name="Siaperas R."/>
            <person name="Nikolaivits E."/>
            <person name="Le Goff G."/>
            <person name="Ouazzani J."/>
            <person name="Kotoulas G."/>
            <person name="Topakas E."/>
        </authorList>
    </citation>
    <scope>NUCLEOTIDE SEQUENCE [LARGE SCALE GENOMIC DNA]</scope>
    <source>
        <strain evidence="3 4">TM138-S3</strain>
    </source>
</reference>
<dbReference type="GeneID" id="96006972"/>
<comment type="caution">
    <text evidence="3">The sequence shown here is derived from an EMBL/GenBank/DDBJ whole genome shotgun (WGS) entry which is preliminary data.</text>
</comment>
<protein>
    <recommendedName>
        <fullName evidence="2">Heterokaryon incompatibility domain-containing protein</fullName>
    </recommendedName>
</protein>
<dbReference type="PANTHER" id="PTHR24148">
    <property type="entry name" value="ANKYRIN REPEAT DOMAIN-CONTAINING PROTEIN 39 HOMOLOG-RELATED"/>
    <property type="match status" value="1"/>
</dbReference>
<feature type="region of interest" description="Disordered" evidence="1">
    <location>
        <begin position="63"/>
        <end position="136"/>
    </location>
</feature>
<evidence type="ECO:0000259" key="2">
    <source>
        <dbReference type="Pfam" id="PF06985"/>
    </source>
</evidence>
<name>A0AB34KN72_9PEZI</name>
<sequence>MSIRSNRSSPPVANPLEQFTVPPSFTQEWHKVTITFSESQVRDDFLRDVTASPIAMPYSPFSATPTTACSLSPPASISTAPVARTASVSETPPTNPQSFKEMTPSEQCSDSDSGDESSLDMSLDAPDAPVHPSHQALDYTRVGGPAARPRAISASSSQFYRKLSVTEDEFRILRIAQGEQDAPLSCFLHYHSLNAPPKYEALSYCWGTEEAIREIPDGDLRNCYVSEHLWRALKRLRMTTQDRFVWVDVICINQQDVDERNHQLLLMRHIYAKALRTIIWIVDFHPGKRTCSRAFQDDEDIDEDIGLTLCMLPGLAETEHENAAEELRNHLQRLRLQSDSKGKSEVWWRRLWCIQEYHFSANKPYVYIGRHAVTWDHFYDLFGAANHPLTTFQQLGHNAPKSLHELLVLAGAFNSTDPRDRIFALLGMASTAGAAMPPDYHHSVIRVFEEAVLYLIKESSTVDVLIDQRITRSVWGRDRIEGIIPTWIPDLTCLLKTGNVINSRKKTGNILDAAGEKQDTPERLKYNAGLLNDKPPTMPYVELSSGASHTSTQDGFKHDIPRTMHCRAWYFDVIEKRTMGKNVPEFEQSPGGCLIYNSRGIRGEIIDWILEELEYDFEKLYESEKRTKHDLDSNPRLGLLLLDYLLEGRRSHILELEERIKPSKRDTVMSYEHQRKEDLEYVFKEGKLSSIDVSLDATYVENRWNVKVSRFRDKKRFVPERLKPAFKNRNKSDHRKTIEDDFEVARELGNLFAYARGTHGRFYLNKTNFDAPMRKDVLGCSNIAEVQKLPTQFEAGDIDIEFHEYNAKSRERDFFKTRSGFLGLGPACLEVGDKIVVPLSASRPFILREIPGEPWFHTLVGEAVVPSIMSGKWARLEKASRADSWTEFKIK</sequence>
<evidence type="ECO:0000256" key="1">
    <source>
        <dbReference type="SAM" id="MobiDB-lite"/>
    </source>
</evidence>
<dbReference type="RefSeq" id="XP_069229378.1">
    <property type="nucleotide sequence ID" value="XM_069374134.1"/>
</dbReference>
<dbReference type="Pfam" id="PF26639">
    <property type="entry name" value="Het-6_barrel"/>
    <property type="match status" value="1"/>
</dbReference>
<dbReference type="AlphaFoldDB" id="A0AB34KN72"/>
<feature type="domain" description="Heterokaryon incompatibility" evidence="2">
    <location>
        <begin position="199"/>
        <end position="356"/>
    </location>
</feature>
<gene>
    <name evidence="3" type="ORF">WHR41_05529</name>
</gene>
<organism evidence="3 4">
    <name type="scientific">Cladosporium halotolerans</name>
    <dbReference type="NCBI Taxonomy" id="1052096"/>
    <lineage>
        <taxon>Eukaryota</taxon>
        <taxon>Fungi</taxon>
        <taxon>Dikarya</taxon>
        <taxon>Ascomycota</taxon>
        <taxon>Pezizomycotina</taxon>
        <taxon>Dothideomycetes</taxon>
        <taxon>Dothideomycetidae</taxon>
        <taxon>Cladosporiales</taxon>
        <taxon>Cladosporiaceae</taxon>
        <taxon>Cladosporium</taxon>
    </lineage>
</organism>
<dbReference type="PANTHER" id="PTHR24148:SF73">
    <property type="entry name" value="HET DOMAIN PROTEIN (AFU_ORTHOLOGUE AFUA_8G01020)"/>
    <property type="match status" value="1"/>
</dbReference>
<dbReference type="InterPro" id="IPR010730">
    <property type="entry name" value="HET"/>
</dbReference>
<dbReference type="Pfam" id="PF06985">
    <property type="entry name" value="HET"/>
    <property type="match status" value="1"/>
</dbReference>
<feature type="compositionally biased region" description="Polar residues" evidence="1">
    <location>
        <begin position="63"/>
        <end position="79"/>
    </location>
</feature>
<evidence type="ECO:0000313" key="3">
    <source>
        <dbReference type="EMBL" id="KAL1586273.1"/>
    </source>
</evidence>
<feature type="compositionally biased region" description="Polar residues" evidence="1">
    <location>
        <begin position="86"/>
        <end position="108"/>
    </location>
</feature>
<keyword evidence="4" id="KW-1185">Reference proteome</keyword>
<accession>A0AB34KN72</accession>
<dbReference type="EMBL" id="JAAQHG020000015">
    <property type="protein sequence ID" value="KAL1586273.1"/>
    <property type="molecule type" value="Genomic_DNA"/>
</dbReference>
<dbReference type="Proteomes" id="UP000803884">
    <property type="component" value="Unassembled WGS sequence"/>
</dbReference>